<evidence type="ECO:0000313" key="1">
    <source>
        <dbReference type="Proteomes" id="UP000050741"/>
    </source>
</evidence>
<reference evidence="1" key="1">
    <citation type="submission" date="2013-12" db="EMBL/GenBank/DDBJ databases">
        <authorList>
            <person name="Aslett M."/>
        </authorList>
    </citation>
    <scope>NUCLEOTIDE SEQUENCE [LARGE SCALE GENOMIC DNA]</scope>
    <source>
        <strain evidence="1">Lindley</strain>
    </source>
</reference>
<dbReference type="WBParaSite" id="GPLIN_000530900">
    <property type="protein sequence ID" value="GPLIN_000530900"/>
    <property type="gene ID" value="GPLIN_000530900"/>
</dbReference>
<sequence length="315" mass="35691">MVANPDHVTNLKPDSEVRINLFNEALEFHDLFGSTVLRVTLRNNTLSFNSFFNHNKTWSEPTQNNSFTFEMDLKMLENNDVTPTPDLIEQFFTDTLNPIMDPENSSYSLNSTIDQQVSNSSTFMTTTDQEKLLPLNLFFKIDVHETDGKAEFYVTLNGQDKDVNQKVLKYQCPANAYVPDIQYITVEYENITLAAGSEVKVSCSSSELIYALPLEHASRLLLLSNGINTNCIARVRKLREKWQNRWHSTACHDRLALIGPDRLIVQYNGKANWDTANLLVDSAADLFPCVSLDSPGTKIEANFGPNFKFNISDET</sequence>
<protein>
    <submittedName>
        <fullName evidence="2">Galectin domain-containing protein</fullName>
    </submittedName>
</protein>
<dbReference type="InterPro" id="IPR043136">
    <property type="entry name" value="B30.2/SPRY_sf"/>
</dbReference>
<dbReference type="Gene3D" id="2.60.120.920">
    <property type="match status" value="1"/>
</dbReference>
<dbReference type="Proteomes" id="UP000050741">
    <property type="component" value="Unassembled WGS sequence"/>
</dbReference>
<dbReference type="AlphaFoldDB" id="A0A183BXH0"/>
<reference evidence="1" key="2">
    <citation type="submission" date="2014-05" db="EMBL/GenBank/DDBJ databases">
        <title>The genome and life-stage specific transcriptomes of Globodera pallida elucidate key aspects of plant parasitism by a cyst nematode.</title>
        <authorList>
            <person name="Cotton J.A."/>
            <person name="Lilley C.J."/>
            <person name="Jones L.M."/>
            <person name="Kikuchi T."/>
            <person name="Reid A.J."/>
            <person name="Thorpe P."/>
            <person name="Tsai I.J."/>
            <person name="Beasley H."/>
            <person name="Blok V."/>
            <person name="Cock P.J.A."/>
            <person name="Van den Akker S.E."/>
            <person name="Holroyd N."/>
            <person name="Hunt M."/>
            <person name="Mantelin S."/>
            <person name="Naghra H."/>
            <person name="Pain A."/>
            <person name="Palomares-Rius J.E."/>
            <person name="Zarowiecki M."/>
            <person name="Berriman M."/>
            <person name="Jones J.T."/>
            <person name="Urwin P.E."/>
        </authorList>
    </citation>
    <scope>NUCLEOTIDE SEQUENCE [LARGE SCALE GENOMIC DNA]</scope>
    <source>
        <strain evidence="1">Lindley</strain>
    </source>
</reference>
<evidence type="ECO:0000313" key="2">
    <source>
        <dbReference type="WBParaSite" id="GPLIN_000530900"/>
    </source>
</evidence>
<accession>A0A183BXH0</accession>
<proteinExistence type="predicted"/>
<keyword evidence="1" id="KW-1185">Reference proteome</keyword>
<reference evidence="2" key="3">
    <citation type="submission" date="2016-06" db="UniProtKB">
        <authorList>
            <consortium name="WormBaseParasite"/>
        </authorList>
    </citation>
    <scope>IDENTIFICATION</scope>
</reference>
<name>A0A183BXH0_GLOPA</name>
<organism evidence="1 2">
    <name type="scientific">Globodera pallida</name>
    <name type="common">Potato cyst nematode worm</name>
    <name type="synonym">Heterodera pallida</name>
    <dbReference type="NCBI Taxonomy" id="36090"/>
    <lineage>
        <taxon>Eukaryota</taxon>
        <taxon>Metazoa</taxon>
        <taxon>Ecdysozoa</taxon>
        <taxon>Nematoda</taxon>
        <taxon>Chromadorea</taxon>
        <taxon>Rhabditida</taxon>
        <taxon>Tylenchina</taxon>
        <taxon>Tylenchomorpha</taxon>
        <taxon>Tylenchoidea</taxon>
        <taxon>Heteroderidae</taxon>
        <taxon>Heteroderinae</taxon>
        <taxon>Globodera</taxon>
    </lineage>
</organism>